<sequence length="420" mass="47903">MNNQLLESEFTPDWQSLNETRTELLSKHFQKAARLSQSIHLPQQRWEVYLCALGVLGFEQWLLERAPDLQFECVDASIWQPAYANLLVAACNIKVGNFKVCVLTNSSVPFAVLDIPDFTAHFYVLMQVEEEEQQVAVSGFMSYEQYLNYQQKAHLAVDSDWTYPIPSTWFYSNPNALLLNLRCLDADAIQLPTKIAQQNNTATALREKLTALTSQLQKQHFSQLLTVKEATTLLSNPDLIDWAYKIVNPSFAQPLINVGLWLRDRIDAVASELGWMLMPSLAVSELRSLEEEFEQIRSGLVKSGVQIPSTARGAYRDLESDRHLVRLYAIMWVLSETGDNKEWMLLIALGSQPQGQMPKMTLEVRDQTELLFTESLEDTNKGILYAQVIGNWEERFWVTVTVDDDTVFEIPPFGMELPTV</sequence>
<proteinExistence type="predicted"/>
<dbReference type="InterPro" id="IPR014951">
    <property type="entry name" value="DUF1822"/>
</dbReference>
<dbReference type="RefSeq" id="WP_193923675.1">
    <property type="nucleotide sequence ID" value="NZ_JADEWL010000105.1"/>
</dbReference>
<reference evidence="1" key="1">
    <citation type="submission" date="2020-10" db="EMBL/GenBank/DDBJ databases">
        <authorList>
            <person name="Castelo-Branco R."/>
            <person name="Eusebio N."/>
            <person name="Adriana R."/>
            <person name="Vieira A."/>
            <person name="Brugerolle De Fraissinette N."/>
            <person name="Rezende De Castro R."/>
            <person name="Schneider M.P."/>
            <person name="Vasconcelos V."/>
            <person name="Leao P.N."/>
        </authorList>
    </citation>
    <scope>NUCLEOTIDE SEQUENCE</scope>
    <source>
        <strain evidence="1">LEGE 06105</strain>
    </source>
</reference>
<name>A0A8J7K364_9CYAN</name>
<organism evidence="1 2">
    <name type="scientific">Plectonema cf. radiosum LEGE 06105</name>
    <dbReference type="NCBI Taxonomy" id="945769"/>
    <lineage>
        <taxon>Bacteria</taxon>
        <taxon>Bacillati</taxon>
        <taxon>Cyanobacteriota</taxon>
        <taxon>Cyanophyceae</taxon>
        <taxon>Oscillatoriophycideae</taxon>
        <taxon>Oscillatoriales</taxon>
        <taxon>Microcoleaceae</taxon>
        <taxon>Plectonema</taxon>
    </lineage>
</organism>
<accession>A0A8J7K364</accession>
<comment type="caution">
    <text evidence="1">The sequence shown here is derived from an EMBL/GenBank/DDBJ whole genome shotgun (WGS) entry which is preliminary data.</text>
</comment>
<gene>
    <name evidence="1" type="ORF">IQ247_23275</name>
</gene>
<keyword evidence="2" id="KW-1185">Reference proteome</keyword>
<dbReference type="Pfam" id="PF08852">
    <property type="entry name" value="DUF1822"/>
    <property type="match status" value="1"/>
</dbReference>
<dbReference type="EMBL" id="JADEWL010000105">
    <property type="protein sequence ID" value="MBE9215551.1"/>
    <property type="molecule type" value="Genomic_DNA"/>
</dbReference>
<evidence type="ECO:0000313" key="1">
    <source>
        <dbReference type="EMBL" id="MBE9215551.1"/>
    </source>
</evidence>
<protein>
    <submittedName>
        <fullName evidence="1">DUF1822 family protein</fullName>
    </submittedName>
</protein>
<dbReference type="Proteomes" id="UP000620559">
    <property type="component" value="Unassembled WGS sequence"/>
</dbReference>
<evidence type="ECO:0000313" key="2">
    <source>
        <dbReference type="Proteomes" id="UP000620559"/>
    </source>
</evidence>
<dbReference type="AlphaFoldDB" id="A0A8J7K364"/>